<reference evidence="8" key="3">
    <citation type="submission" date="2018-05" db="EMBL/GenBank/DDBJ databases">
        <title>OgluRS3 (Oryza glumaepatula Reference Sequence Version 3).</title>
        <authorList>
            <person name="Zhang J."/>
            <person name="Kudrna D."/>
            <person name="Lee S."/>
            <person name="Talag J."/>
            <person name="Welchert J."/>
            <person name="Wing R.A."/>
        </authorList>
    </citation>
    <scope>NUCLEOTIDE SEQUENCE [LARGE SCALE GENOMIC DNA]</scope>
</reference>
<feature type="coiled-coil region" evidence="5">
    <location>
        <begin position="908"/>
        <end position="935"/>
    </location>
</feature>
<evidence type="ECO:0000256" key="2">
    <source>
        <dbReference type="ARBA" id="ARBA00022692"/>
    </source>
</evidence>
<keyword evidence="5" id="KW-0175">Coiled coil</keyword>
<feature type="coiled-coil region" evidence="5">
    <location>
        <begin position="752"/>
        <end position="779"/>
    </location>
</feature>
<reference evidence="8" key="1">
    <citation type="submission" date="2013-08" db="EMBL/GenBank/DDBJ databases">
        <title>Oryza genome evolution.</title>
        <authorList>
            <person name="Wing R.A."/>
            <person name="Panaud O."/>
            <person name="Oliveira A.C."/>
        </authorList>
    </citation>
    <scope>NUCLEOTIDE SEQUENCE</scope>
</reference>
<evidence type="ECO:0000256" key="6">
    <source>
        <dbReference type="SAM" id="SignalP"/>
    </source>
</evidence>
<evidence type="ECO:0000259" key="7">
    <source>
        <dbReference type="PROSITE" id="PS51775"/>
    </source>
</evidence>
<protein>
    <recommendedName>
        <fullName evidence="7">GTD-binding domain-containing protein</fullName>
    </recommendedName>
</protein>
<keyword evidence="6" id="KW-0732">Signal</keyword>
<proteinExistence type="predicted"/>
<dbReference type="PROSITE" id="PS51775">
    <property type="entry name" value="GTD_BINDING"/>
    <property type="match status" value="1"/>
</dbReference>
<dbReference type="STRING" id="40148.A0A0D9YFP4"/>
<dbReference type="GO" id="GO:0016020">
    <property type="term" value="C:membrane"/>
    <property type="evidence" value="ECO:0007669"/>
    <property type="project" value="UniProtKB-SubCell"/>
</dbReference>
<dbReference type="AlphaFoldDB" id="A0A0D9YFP4"/>
<evidence type="ECO:0000256" key="1">
    <source>
        <dbReference type="ARBA" id="ARBA00004167"/>
    </source>
</evidence>
<sequence>MPTFSVSASAVLAGLSLSLFLPSAPACLAAAIADRDLGSARCGDPAAACRNSGSTPATFHQSKELEYSNCEELSILFKDGYKDANLTEIVSHTVIGVARVDLDAAAVHRCGLLLLGHQICPPLQITGTVPFLLKARPCPGELICKTHKSEISSLAFCRLHQKLAGAQSMCERCSDSLVENNDDRTDEPTMAATLPDSNQGLYSHDTRICSCCAQHYTQQRPTMFSRMITELEPAEAVCSPKICTDYSILHQVDKSLDKDICHQSDHSIHDRYSVLQMTSGSEDEAPCADDGKISHHHKTNCMEEDLNEDATAEKFAASSTELVRPLEMNVPMETDVGDSYDISSPYVLVDDHPDSIIGEGQMEAEDASLEKQTCQHDPLAVKEESGLTDVNVSQVPVASSVESPQNLGYNEACHGASESTIDPCSSQSTTLEQNIAVSEHNSTIDDLEGHRSEITVTSSREFHQKSALVDDDPVNFRDDHVSQVNSSSEAVDEAEDYAKEAEQTCDMVTHEAALKDPSNTNSKDPTAKGFVEEAPISPQAIRPNSEVFQGLNVIEEHPQTSATIGERRPSLSTQISMNEAYKLAIGAKSSLPSPTLTDVILGKDSSSSVNEELRLLLSQLSASRGLEAPWVDPGPSPRAYGRGDDLIVQNITNRISIERNASGLESLEGSTVSEMEGESATERLRRQIDLDRKSIHLLCKELEEERNASAIAASQALAMITRLQDDKAAMQMEALHYQRMMEEQAEYDSDALAKANELLAQREQQIEELEAELENYRMQFAGGPTEKQSNQVSFNEENIAETLLDETDLEAPAITTPSGINSLVSFEEERAYIADCLTKLEQKLQSYSNNSTNIHLSNSDVIEDYLSNKMHVVDDGSLQCQESSREAQEPVFLAKEAHSSTASRKTDLSTLQEEISNLNKRLKTLEGDRNFIEHSINSLRNGKEGVMFIQEIASNLRELRAIAGSK</sequence>
<keyword evidence="4" id="KW-0472">Membrane</keyword>
<organism evidence="8">
    <name type="scientific">Oryza glumipatula</name>
    <dbReference type="NCBI Taxonomy" id="40148"/>
    <lineage>
        <taxon>Eukaryota</taxon>
        <taxon>Viridiplantae</taxon>
        <taxon>Streptophyta</taxon>
        <taxon>Embryophyta</taxon>
        <taxon>Tracheophyta</taxon>
        <taxon>Spermatophyta</taxon>
        <taxon>Magnoliopsida</taxon>
        <taxon>Liliopsida</taxon>
        <taxon>Poales</taxon>
        <taxon>Poaceae</taxon>
        <taxon>BOP clade</taxon>
        <taxon>Oryzoideae</taxon>
        <taxon>Oryzeae</taxon>
        <taxon>Oryzinae</taxon>
        <taxon>Oryza</taxon>
    </lineage>
</organism>
<evidence type="ECO:0000256" key="4">
    <source>
        <dbReference type="ARBA" id="ARBA00023136"/>
    </source>
</evidence>
<feature type="coiled-coil region" evidence="5">
    <location>
        <begin position="484"/>
        <end position="511"/>
    </location>
</feature>
<dbReference type="Pfam" id="PF04576">
    <property type="entry name" value="Zein-binding"/>
    <property type="match status" value="1"/>
</dbReference>
<dbReference type="GO" id="GO:0080115">
    <property type="term" value="F:myosin XI tail binding"/>
    <property type="evidence" value="ECO:0007669"/>
    <property type="project" value="UniProtKB-ARBA"/>
</dbReference>
<dbReference type="Proteomes" id="UP000026961">
    <property type="component" value="Chromosome 1"/>
</dbReference>
<keyword evidence="3" id="KW-1133">Transmembrane helix</keyword>
<keyword evidence="9" id="KW-1185">Reference proteome</keyword>
<dbReference type="HOGENOM" id="CLU_009392_2_1_1"/>
<dbReference type="EnsemblPlants" id="OGLUM01G36990.1">
    <property type="protein sequence ID" value="OGLUM01G36990.1"/>
    <property type="gene ID" value="OGLUM01G36990"/>
</dbReference>
<dbReference type="InterPro" id="IPR007656">
    <property type="entry name" value="GTD-bd"/>
</dbReference>
<feature type="signal peptide" evidence="6">
    <location>
        <begin position="1"/>
        <end position="29"/>
    </location>
</feature>
<evidence type="ECO:0000313" key="8">
    <source>
        <dbReference type="EnsemblPlants" id="OGLUM01G36990.1"/>
    </source>
</evidence>
<reference evidence="8" key="2">
    <citation type="submission" date="2015-04" db="UniProtKB">
        <authorList>
            <consortium name="EnsemblPlants"/>
        </authorList>
    </citation>
    <scope>IDENTIFICATION</scope>
</reference>
<evidence type="ECO:0000256" key="5">
    <source>
        <dbReference type="SAM" id="Coils"/>
    </source>
</evidence>
<evidence type="ECO:0000256" key="3">
    <source>
        <dbReference type="ARBA" id="ARBA00022989"/>
    </source>
</evidence>
<dbReference type="eggNOG" id="ENOG502QPSJ">
    <property type="taxonomic scope" value="Eukaryota"/>
</dbReference>
<dbReference type="InterPro" id="IPR039306">
    <property type="entry name" value="MYOB"/>
</dbReference>
<dbReference type="PANTHER" id="PTHR31448:SF32">
    <property type="entry name" value="MYOSIN-BINDING PROTEIN 1"/>
    <property type="match status" value="1"/>
</dbReference>
<feature type="domain" description="GTD-binding" evidence="7">
    <location>
        <begin position="679"/>
        <end position="777"/>
    </location>
</feature>
<feature type="chain" id="PRO_5002351083" description="GTD-binding domain-containing protein" evidence="6">
    <location>
        <begin position="30"/>
        <end position="966"/>
    </location>
</feature>
<accession>A0A0D9YFP4</accession>
<comment type="subcellular location">
    <subcellularLocation>
        <location evidence="1">Membrane</location>
        <topology evidence="1">Single-pass membrane protein</topology>
    </subcellularLocation>
</comment>
<dbReference type="Gramene" id="OGLUM01G36990.1">
    <property type="protein sequence ID" value="OGLUM01G36990.1"/>
    <property type="gene ID" value="OGLUM01G36990"/>
</dbReference>
<evidence type="ECO:0000313" key="9">
    <source>
        <dbReference type="Proteomes" id="UP000026961"/>
    </source>
</evidence>
<name>A0A0D9YFP4_9ORYZ</name>
<keyword evidence="2" id="KW-0812">Transmembrane</keyword>
<dbReference type="PANTHER" id="PTHR31448">
    <property type="entry name" value="MYOSIN-BINDING PROTEIN 2"/>
    <property type="match status" value="1"/>
</dbReference>